<proteinExistence type="predicted"/>
<comment type="caution">
    <text evidence="2">The sequence shown here is derived from an EMBL/GenBank/DDBJ whole genome shotgun (WGS) entry which is preliminary data.</text>
</comment>
<feature type="compositionally biased region" description="Polar residues" evidence="1">
    <location>
        <begin position="29"/>
        <end position="42"/>
    </location>
</feature>
<dbReference type="AlphaFoldDB" id="A0A9J6B641"/>
<evidence type="ECO:0000256" key="1">
    <source>
        <dbReference type="SAM" id="MobiDB-lite"/>
    </source>
</evidence>
<organism evidence="2 3">
    <name type="scientific">Solanum commersonii</name>
    <name type="common">Commerson's wild potato</name>
    <name type="synonym">Commerson's nightshade</name>
    <dbReference type="NCBI Taxonomy" id="4109"/>
    <lineage>
        <taxon>Eukaryota</taxon>
        <taxon>Viridiplantae</taxon>
        <taxon>Streptophyta</taxon>
        <taxon>Embryophyta</taxon>
        <taxon>Tracheophyta</taxon>
        <taxon>Spermatophyta</taxon>
        <taxon>Magnoliopsida</taxon>
        <taxon>eudicotyledons</taxon>
        <taxon>Gunneridae</taxon>
        <taxon>Pentapetalae</taxon>
        <taxon>asterids</taxon>
        <taxon>lamiids</taxon>
        <taxon>Solanales</taxon>
        <taxon>Solanaceae</taxon>
        <taxon>Solanoideae</taxon>
        <taxon>Solaneae</taxon>
        <taxon>Solanum</taxon>
    </lineage>
</organism>
<accession>A0A9J6B641</accession>
<feature type="compositionally biased region" description="Basic and acidic residues" evidence="1">
    <location>
        <begin position="1"/>
        <end position="14"/>
    </location>
</feature>
<evidence type="ECO:0000313" key="2">
    <source>
        <dbReference type="EMBL" id="KAG5632182.1"/>
    </source>
</evidence>
<keyword evidence="3" id="KW-1185">Reference proteome</keyword>
<protein>
    <submittedName>
        <fullName evidence="2">Uncharacterized protein</fullName>
    </submittedName>
</protein>
<gene>
    <name evidence="2" type="ORF">H5410_003899</name>
</gene>
<dbReference type="EMBL" id="JACXVP010000001">
    <property type="protein sequence ID" value="KAG5632182.1"/>
    <property type="molecule type" value="Genomic_DNA"/>
</dbReference>
<sequence length="90" mass="9803">MSKKQIETPRKSPIIDEISTDDAHAPSFNILSQTPPSKTDQIPATGGPSRSKNQKDKNNEANQSATMANQRGKKRKGKKLVETPPDSDST</sequence>
<reference evidence="2 3" key="1">
    <citation type="submission" date="2020-09" db="EMBL/GenBank/DDBJ databases">
        <title>De no assembly of potato wild relative species, Solanum commersonii.</title>
        <authorList>
            <person name="Cho K."/>
        </authorList>
    </citation>
    <scope>NUCLEOTIDE SEQUENCE [LARGE SCALE GENOMIC DNA]</scope>
    <source>
        <strain evidence="2">LZ3.2</strain>
        <tissue evidence="2">Leaf</tissue>
    </source>
</reference>
<name>A0A9J6B641_SOLCO</name>
<feature type="region of interest" description="Disordered" evidence="1">
    <location>
        <begin position="1"/>
        <end position="90"/>
    </location>
</feature>
<evidence type="ECO:0000313" key="3">
    <source>
        <dbReference type="Proteomes" id="UP000824120"/>
    </source>
</evidence>
<dbReference type="Proteomes" id="UP000824120">
    <property type="component" value="Chromosome 1"/>
</dbReference>
<feature type="compositionally biased region" description="Polar residues" evidence="1">
    <location>
        <begin position="60"/>
        <end position="69"/>
    </location>
</feature>